<comment type="caution">
    <text evidence="1">The sequence shown here is derived from an EMBL/GenBank/DDBJ whole genome shotgun (WGS) entry which is preliminary data.</text>
</comment>
<reference evidence="1 2" key="1">
    <citation type="submission" date="2024-02" db="EMBL/GenBank/DDBJ databases">
        <title>Herpetosiphon gulosus NBRC 112829.</title>
        <authorList>
            <person name="Ichikawa N."/>
            <person name="Katano-Makiyama Y."/>
            <person name="Hidaka K."/>
        </authorList>
    </citation>
    <scope>NUCLEOTIDE SEQUENCE [LARGE SCALE GENOMIC DNA]</scope>
    <source>
        <strain evidence="1 2">NBRC 112829</strain>
    </source>
</reference>
<dbReference type="RefSeq" id="WP_345722036.1">
    <property type="nucleotide sequence ID" value="NZ_BAABRU010000007.1"/>
</dbReference>
<evidence type="ECO:0000313" key="1">
    <source>
        <dbReference type="EMBL" id="GAA5528419.1"/>
    </source>
</evidence>
<dbReference type="EMBL" id="BAABRU010000007">
    <property type="protein sequence ID" value="GAA5528419.1"/>
    <property type="molecule type" value="Genomic_DNA"/>
</dbReference>
<dbReference type="SUPFAM" id="SSF56399">
    <property type="entry name" value="ADP-ribosylation"/>
    <property type="match status" value="1"/>
</dbReference>
<proteinExistence type="predicted"/>
<protein>
    <submittedName>
        <fullName evidence="1">Uncharacterized protein</fullName>
    </submittedName>
</protein>
<dbReference type="Proteomes" id="UP001428290">
    <property type="component" value="Unassembled WGS sequence"/>
</dbReference>
<accession>A0ABP9WZ10</accession>
<name>A0ABP9WZ10_9CHLR</name>
<evidence type="ECO:0000313" key="2">
    <source>
        <dbReference type="Proteomes" id="UP001428290"/>
    </source>
</evidence>
<sequence>MALFYKGVGKGTYWFNKNPMQNGGFSAAKSHLAPSSDLVREHIIHGARNSPFISLSRSFAIAWTYALMTQDRPNGQLDPRTKMRDVAYVYVIQLNEPLPTHLSVIDPASYLLQQQGVFASPAYQHNGLMDLLHSVIDPGNFGRFRKRSCPHAVTNNQPDPYFTPSISDDLRAAVMALRDSELLVHGTIDHNNIIDRIDVWNGMHGWSI</sequence>
<organism evidence="1 2">
    <name type="scientific">Herpetosiphon gulosus</name>
    <dbReference type="NCBI Taxonomy" id="1973496"/>
    <lineage>
        <taxon>Bacteria</taxon>
        <taxon>Bacillati</taxon>
        <taxon>Chloroflexota</taxon>
        <taxon>Chloroflexia</taxon>
        <taxon>Herpetosiphonales</taxon>
        <taxon>Herpetosiphonaceae</taxon>
        <taxon>Herpetosiphon</taxon>
    </lineage>
</organism>
<keyword evidence="2" id="KW-1185">Reference proteome</keyword>
<gene>
    <name evidence="1" type="ORF">Hgul01_02219</name>
</gene>